<dbReference type="EMBL" id="CP002824">
    <property type="protein sequence ID" value="AEG96141.1"/>
    <property type="molecule type" value="Genomic_DNA"/>
</dbReference>
<evidence type="ECO:0000259" key="5">
    <source>
        <dbReference type="PROSITE" id="PS50893"/>
    </source>
</evidence>
<dbReference type="PANTHER" id="PTHR19211:SF6">
    <property type="entry name" value="BLL7188 PROTEIN"/>
    <property type="match status" value="1"/>
</dbReference>
<sequence length="539" mass="58779">MAHCAHTPSFVLHQVTCQFATGQTLFGPLNLSLEPLLCGLVGRNGVGKTRLLRLLAGLDSPSGGHIERSATVAWVAQQPTLTAGTTVASLLGYASLFDALSRLEQGKGLANDFELLDGRWDLPDRLSSAFCDAGLPAFAADRPAFSLSGGERMKALLCGAFVSGADFLLLDEPTNHLDRQGREWLYQQLEIWRGGALIASHDRELLALMSRIIELTPAALRSYGGNYAEYQRQREAEQQAARSALEHAAIERRRTRARMQKEHDAAQRRSAQTLRTVDTLNIASFERVKYKGAAKERPGTLRRQHREQNSSLNAAVHQARERVEEDNPVMFTLPGSEVAAGKQVLVLESLQLAHSSPAPLDWRVDGPMRIALKGPNGCGKTTLLKTLMGLEQATAGDIRLSVSAAYLDQHLTQLDLSLSVMAHLNLGDTPLDEGVLRSRLAQLQLGADKVSLPLAALSGGERLKAALACVLWRRDSTQLLLLDEPTNHLDLASTQAIESALATFPGAMLVVSHDEAFLQGLKLTHCLEWRETGWHFAAL</sequence>
<dbReference type="InterPro" id="IPR003439">
    <property type="entry name" value="ABC_transporter-like_ATP-bd"/>
</dbReference>
<dbReference type="OrthoDB" id="9808609at2"/>
<dbReference type="InterPro" id="IPR027417">
    <property type="entry name" value="P-loop_NTPase"/>
</dbReference>
<dbReference type="Pfam" id="PF00005">
    <property type="entry name" value="ABC_tran"/>
    <property type="match status" value="2"/>
</dbReference>
<dbReference type="GO" id="GO:0005524">
    <property type="term" value="F:ATP binding"/>
    <property type="evidence" value="ECO:0007669"/>
    <property type="project" value="UniProtKB-KW"/>
</dbReference>
<keyword evidence="2" id="KW-0547">Nucleotide-binding</keyword>
<accession>A0A0H3FMY2</accession>
<dbReference type="Gene3D" id="3.40.50.300">
    <property type="entry name" value="P-loop containing nucleotide triphosphate hydrolases"/>
    <property type="match status" value="2"/>
</dbReference>
<dbReference type="PROSITE" id="PS50893">
    <property type="entry name" value="ABC_TRANSPORTER_2"/>
    <property type="match status" value="1"/>
</dbReference>
<dbReference type="RefSeq" id="WP_015703775.1">
    <property type="nucleotide sequence ID" value="NC_015663.1"/>
</dbReference>
<keyword evidence="1" id="KW-0677">Repeat</keyword>
<evidence type="ECO:0000313" key="7">
    <source>
        <dbReference type="Proteomes" id="UP000008881"/>
    </source>
</evidence>
<evidence type="ECO:0000256" key="2">
    <source>
        <dbReference type="ARBA" id="ARBA00022741"/>
    </source>
</evidence>
<organism evidence="6 7">
    <name type="scientific">Klebsiella aerogenes (strain ATCC 13048 / DSM 30053 / CCUG 1429 / JCM 1235 / KCTC 2190 / NBRC 13534 / NCIMB 10102 / NCTC 10006 / CDC 819-56)</name>
    <name type="common">Enterobacter aerogenes</name>
    <dbReference type="NCBI Taxonomy" id="1028307"/>
    <lineage>
        <taxon>Bacteria</taxon>
        <taxon>Pseudomonadati</taxon>
        <taxon>Pseudomonadota</taxon>
        <taxon>Gammaproteobacteria</taxon>
        <taxon>Enterobacterales</taxon>
        <taxon>Enterobacteriaceae</taxon>
        <taxon>Klebsiella/Raoultella group</taxon>
        <taxon>Klebsiella</taxon>
    </lineage>
</organism>
<dbReference type="SUPFAM" id="SSF52540">
    <property type="entry name" value="P-loop containing nucleoside triphosphate hydrolases"/>
    <property type="match status" value="2"/>
</dbReference>
<dbReference type="PANTHER" id="PTHR19211">
    <property type="entry name" value="ATP-BINDING TRANSPORT PROTEIN-RELATED"/>
    <property type="match status" value="1"/>
</dbReference>
<reference evidence="6 7" key="1">
    <citation type="journal article" date="2012" name="J. Bacteriol.">
        <title>Complete genome sequence of Enterobacter aerogenes KCTC 2190.</title>
        <authorList>
            <person name="Shin S.H."/>
            <person name="Kim S."/>
            <person name="Kim J.Y."/>
            <person name="Lee S."/>
            <person name="Um Y."/>
            <person name="Oh M.K."/>
            <person name="Kim Y.R."/>
            <person name="Lee J."/>
            <person name="Yang K.S."/>
        </authorList>
    </citation>
    <scope>NUCLEOTIDE SEQUENCE [LARGE SCALE GENOMIC DNA]</scope>
    <source>
        <strain evidence="6 7">KCTC 2190</strain>
    </source>
</reference>
<evidence type="ECO:0000313" key="6">
    <source>
        <dbReference type="EMBL" id="AEG96141.1"/>
    </source>
</evidence>
<dbReference type="FunFam" id="3.40.50.300:FF:001320">
    <property type="entry name" value="Heme ABC transporter ATP-binding protein"/>
    <property type="match status" value="1"/>
</dbReference>
<dbReference type="InterPro" id="IPR003593">
    <property type="entry name" value="AAA+_ATPase"/>
</dbReference>
<proteinExistence type="predicted"/>
<protein>
    <submittedName>
        <fullName evidence="6">ABC transporter</fullName>
    </submittedName>
</protein>
<dbReference type="SMART" id="SM00382">
    <property type="entry name" value="AAA"/>
    <property type="match status" value="2"/>
</dbReference>
<dbReference type="Proteomes" id="UP000008881">
    <property type="component" value="Chromosome"/>
</dbReference>
<dbReference type="PATRIC" id="fig|1028307.3.peg.1213"/>
<gene>
    <name evidence="6" type="ordered locus">EAE_06085</name>
</gene>
<name>A0A0H3FMY2_KLEAK</name>
<dbReference type="GO" id="GO:0016887">
    <property type="term" value="F:ATP hydrolysis activity"/>
    <property type="evidence" value="ECO:0007669"/>
    <property type="project" value="InterPro"/>
</dbReference>
<dbReference type="InterPro" id="IPR017871">
    <property type="entry name" value="ABC_transporter-like_CS"/>
</dbReference>
<dbReference type="AlphaFoldDB" id="A0A0H3FMY2"/>
<dbReference type="HOGENOM" id="CLU_000604_36_0_6"/>
<evidence type="ECO:0000256" key="3">
    <source>
        <dbReference type="ARBA" id="ARBA00022840"/>
    </source>
</evidence>
<evidence type="ECO:0000256" key="4">
    <source>
        <dbReference type="SAM" id="MobiDB-lite"/>
    </source>
</evidence>
<dbReference type="GeneID" id="93314344"/>
<keyword evidence="3" id="KW-0067">ATP-binding</keyword>
<feature type="domain" description="ABC transporter" evidence="5">
    <location>
        <begin position="10"/>
        <end position="242"/>
    </location>
</feature>
<dbReference type="PROSITE" id="PS00211">
    <property type="entry name" value="ABC_TRANSPORTER_1"/>
    <property type="match status" value="1"/>
</dbReference>
<keyword evidence="7" id="KW-1185">Reference proteome</keyword>
<dbReference type="KEGG" id="eae:EAE_06085"/>
<dbReference type="eggNOG" id="COG0488">
    <property type="taxonomic scope" value="Bacteria"/>
</dbReference>
<evidence type="ECO:0000256" key="1">
    <source>
        <dbReference type="ARBA" id="ARBA00022737"/>
    </source>
</evidence>
<dbReference type="InterPro" id="IPR050611">
    <property type="entry name" value="ABCF"/>
</dbReference>
<feature type="region of interest" description="Disordered" evidence="4">
    <location>
        <begin position="293"/>
        <end position="315"/>
    </location>
</feature>
<dbReference type="CDD" id="cd03221">
    <property type="entry name" value="ABCF_EF-3"/>
    <property type="match status" value="1"/>
</dbReference>